<protein>
    <submittedName>
        <fullName evidence="1">Uncharacterized protein</fullName>
    </submittedName>
</protein>
<gene>
    <name evidence="1" type="ORF">PIIN_06590</name>
</gene>
<keyword evidence="2" id="KW-1185">Reference proteome</keyword>
<name>G4TMW0_SERID</name>
<dbReference type="InParanoid" id="G4TMW0"/>
<comment type="caution">
    <text evidence="1">The sequence shown here is derived from an EMBL/GenBank/DDBJ whole genome shotgun (WGS) entry which is preliminary data.</text>
</comment>
<dbReference type="Proteomes" id="UP000007148">
    <property type="component" value="Unassembled WGS sequence"/>
</dbReference>
<evidence type="ECO:0000313" key="2">
    <source>
        <dbReference type="Proteomes" id="UP000007148"/>
    </source>
</evidence>
<dbReference type="AlphaFoldDB" id="G4TMW0"/>
<organism evidence="1 2">
    <name type="scientific">Serendipita indica (strain DSM 11827)</name>
    <name type="common">Root endophyte fungus</name>
    <name type="synonym">Piriformospora indica</name>
    <dbReference type="NCBI Taxonomy" id="1109443"/>
    <lineage>
        <taxon>Eukaryota</taxon>
        <taxon>Fungi</taxon>
        <taxon>Dikarya</taxon>
        <taxon>Basidiomycota</taxon>
        <taxon>Agaricomycotina</taxon>
        <taxon>Agaricomycetes</taxon>
        <taxon>Sebacinales</taxon>
        <taxon>Serendipitaceae</taxon>
        <taxon>Serendipita</taxon>
    </lineage>
</organism>
<dbReference type="EMBL" id="CAFZ01000176">
    <property type="protein sequence ID" value="CCA72653.1"/>
    <property type="molecule type" value="Genomic_DNA"/>
</dbReference>
<evidence type="ECO:0000313" key="1">
    <source>
        <dbReference type="EMBL" id="CCA72653.1"/>
    </source>
</evidence>
<sequence>MFGVRTADELRFTASEDLCEFLSNHAATLEEIGVPAGAFPTAAEQVNWSHFPRLKLLMVPDLPELVDILPSLAIGLERKEHKGDTNGLGPPLFTVILCESTIQGTAAEMVARLQPYHSVLQRIKVLWYGSWAEALQLELIENNDNPWELLEELEARKDVRFFLRVIDNVPLLAFDCDGKPANCDEANALRSLVFGTPLIDVLYE</sequence>
<proteinExistence type="predicted"/>
<reference evidence="1 2" key="1">
    <citation type="journal article" date="2011" name="PLoS Pathog.">
        <title>Endophytic Life Strategies Decoded by Genome and Transcriptome Analyses of the Mutualistic Root Symbiont Piriformospora indica.</title>
        <authorList>
            <person name="Zuccaro A."/>
            <person name="Lahrmann U."/>
            <person name="Guldener U."/>
            <person name="Langen G."/>
            <person name="Pfiffi S."/>
            <person name="Biedenkopf D."/>
            <person name="Wong P."/>
            <person name="Samans B."/>
            <person name="Grimm C."/>
            <person name="Basiewicz M."/>
            <person name="Murat C."/>
            <person name="Martin F."/>
            <person name="Kogel K.H."/>
        </authorList>
    </citation>
    <scope>NUCLEOTIDE SEQUENCE [LARGE SCALE GENOMIC DNA]</scope>
    <source>
        <strain evidence="1 2">DSM 11827</strain>
    </source>
</reference>
<dbReference type="HOGENOM" id="CLU_1343731_0_0_1"/>
<accession>G4TMW0</accession>